<dbReference type="Proteomes" id="UP000255024">
    <property type="component" value="Unassembled WGS sequence"/>
</dbReference>
<name>A0A378RKQ5_MYROD</name>
<gene>
    <name evidence="1" type="ORF">NCTC11179_00466</name>
</gene>
<dbReference type="AlphaFoldDB" id="A0A378RKQ5"/>
<proteinExistence type="predicted"/>
<dbReference type="RefSeq" id="WP_115089977.1">
    <property type="nucleotide sequence ID" value="NZ_CP068107.1"/>
</dbReference>
<sequence>MLPSKQINIYPKTDQNILAIIDFYFENQGSDRILALNRFKDTPLTINQIEFLTRKLSEAIIPIFESELSTITLDNLVQYGLDALLIGKNKAMSSNRDRITDKFRIFVENTESNINFT</sequence>
<organism evidence="1 2">
    <name type="scientific">Myroides odoratus</name>
    <name type="common">Flavobacterium odoratum</name>
    <dbReference type="NCBI Taxonomy" id="256"/>
    <lineage>
        <taxon>Bacteria</taxon>
        <taxon>Pseudomonadati</taxon>
        <taxon>Bacteroidota</taxon>
        <taxon>Flavobacteriia</taxon>
        <taxon>Flavobacteriales</taxon>
        <taxon>Flavobacteriaceae</taxon>
        <taxon>Myroides</taxon>
    </lineage>
</organism>
<evidence type="ECO:0000313" key="1">
    <source>
        <dbReference type="EMBL" id="STZ26939.1"/>
    </source>
</evidence>
<protein>
    <submittedName>
        <fullName evidence="1">Uncharacterized protein</fullName>
    </submittedName>
</protein>
<dbReference type="EMBL" id="UGQL01000001">
    <property type="protein sequence ID" value="STZ26939.1"/>
    <property type="molecule type" value="Genomic_DNA"/>
</dbReference>
<keyword evidence="2" id="KW-1185">Reference proteome</keyword>
<accession>A0A378RKQ5</accession>
<evidence type="ECO:0000313" key="2">
    <source>
        <dbReference type="Proteomes" id="UP000255024"/>
    </source>
</evidence>
<reference evidence="1 2" key="1">
    <citation type="submission" date="2018-06" db="EMBL/GenBank/DDBJ databases">
        <authorList>
            <consortium name="Pathogen Informatics"/>
            <person name="Doyle S."/>
        </authorList>
    </citation>
    <scope>NUCLEOTIDE SEQUENCE [LARGE SCALE GENOMIC DNA]</scope>
    <source>
        <strain evidence="1 2">NCTC11179</strain>
    </source>
</reference>